<dbReference type="GO" id="GO:1990538">
    <property type="term" value="F:xylan O-acetyltransferase activity"/>
    <property type="evidence" value="ECO:0007669"/>
    <property type="project" value="UniProtKB-ARBA"/>
</dbReference>
<keyword evidence="6" id="KW-1133">Transmembrane helix</keyword>
<name>A0A0E0LDN6_ORYPU</name>
<comment type="similarity">
    <text evidence="2">Belongs to the PC-esterase family. TBL subfamily.</text>
</comment>
<sequence length="419" mass="46017">MKKLQLTAVSFPALAAAAVVLLLTARRPSFLRRYEPSIAALPSGAPPSESAPPTAVRAVVPRDCDIFRGEWVPATAADDGAAPYYTNRSCAEIQEHQNCIKYGRPDLGFLRWRWRPERCELPRFDAPAFLHLVSGRSMAFVGDSLARNHMQSLMCLLSKVEYPKDVSKTTDPEFRMVRYESYNFTVAAFRSPYLVTANQSDPAGGGLWDLYLDEPDAAWVTGVSGFDYVVVSTANWFKKPSMFHESGRLVGCHFCHVPGVPDLTLRYSLRAAFRTALRALTAGGGGFGGTVVVRTLSPTSHFEGGEWDKGGDCRRTRPYGGGEAAVDEVDLDLHAAQVEEFGRAEAAARASGSAGRMVLMDTTAAMALRPDGHPSRYGHWAHENVTLYNDCVHWCLPGPIDVWNEMLLQLLLRISSSNS</sequence>
<reference evidence="13" key="2">
    <citation type="submission" date="2018-05" db="EMBL/GenBank/DDBJ databases">
        <title>OpunRS2 (Oryza punctata Reference Sequence Version 2).</title>
        <authorList>
            <person name="Zhang J."/>
            <person name="Kudrna D."/>
            <person name="Lee S."/>
            <person name="Talag J."/>
            <person name="Welchert J."/>
            <person name="Wing R.A."/>
        </authorList>
    </citation>
    <scope>NUCLEOTIDE SEQUENCE [LARGE SCALE GENOMIC DNA]</scope>
</reference>
<dbReference type="PANTHER" id="PTHR32285:SF272">
    <property type="entry name" value="OS06G0273200 PROTEIN"/>
    <property type="match status" value="1"/>
</dbReference>
<evidence type="ECO:0000256" key="1">
    <source>
        <dbReference type="ARBA" id="ARBA00004323"/>
    </source>
</evidence>
<organism evidence="13">
    <name type="scientific">Oryza punctata</name>
    <name type="common">Red rice</name>
    <dbReference type="NCBI Taxonomy" id="4537"/>
    <lineage>
        <taxon>Eukaryota</taxon>
        <taxon>Viridiplantae</taxon>
        <taxon>Streptophyta</taxon>
        <taxon>Embryophyta</taxon>
        <taxon>Tracheophyta</taxon>
        <taxon>Spermatophyta</taxon>
        <taxon>Magnoliopsida</taxon>
        <taxon>Liliopsida</taxon>
        <taxon>Poales</taxon>
        <taxon>Poaceae</taxon>
        <taxon>BOP clade</taxon>
        <taxon>Oryzoideae</taxon>
        <taxon>Oryzeae</taxon>
        <taxon>Oryzinae</taxon>
        <taxon>Oryza</taxon>
    </lineage>
</organism>
<keyword evidence="9" id="KW-1015">Disulfide bond</keyword>
<keyword evidence="14" id="KW-1185">Reference proteome</keyword>
<protein>
    <submittedName>
        <fullName evidence="13">Uncharacterized protein</fullName>
    </submittedName>
</protein>
<evidence type="ECO:0000259" key="12">
    <source>
        <dbReference type="Pfam" id="PF14416"/>
    </source>
</evidence>
<dbReference type="Pfam" id="PF14416">
    <property type="entry name" value="PMR5N"/>
    <property type="match status" value="1"/>
</dbReference>
<dbReference type="Proteomes" id="UP000026962">
    <property type="component" value="Chromosome 6"/>
</dbReference>
<dbReference type="AlphaFoldDB" id="A0A0E0LDN6"/>
<dbReference type="InterPro" id="IPR026057">
    <property type="entry name" value="TBL_C"/>
</dbReference>
<keyword evidence="8" id="KW-0472">Membrane</keyword>
<dbReference type="EnsemblPlants" id="OPUNC06G19490.1">
    <property type="protein sequence ID" value="OPUNC06G19490.1"/>
    <property type="gene ID" value="OPUNC06G19490"/>
</dbReference>
<dbReference type="OMA" id="MDTTHAS"/>
<accession>A0A0E0LDN6</accession>
<dbReference type="GO" id="GO:0000139">
    <property type="term" value="C:Golgi membrane"/>
    <property type="evidence" value="ECO:0007669"/>
    <property type="project" value="UniProtKB-SubCell"/>
</dbReference>
<dbReference type="Gramene" id="OPUNC06G19490.1">
    <property type="protein sequence ID" value="OPUNC06G19490.1"/>
    <property type="gene ID" value="OPUNC06G19490"/>
</dbReference>
<evidence type="ECO:0000256" key="2">
    <source>
        <dbReference type="ARBA" id="ARBA00007727"/>
    </source>
</evidence>
<evidence type="ECO:0000259" key="11">
    <source>
        <dbReference type="Pfam" id="PF13839"/>
    </source>
</evidence>
<proteinExistence type="inferred from homology"/>
<feature type="domain" description="Trichome birefringence-like C-terminal" evidence="11">
    <location>
        <begin position="121"/>
        <end position="409"/>
    </location>
</feature>
<feature type="domain" description="Trichome birefringence-like N-terminal" evidence="12">
    <location>
        <begin position="63"/>
        <end position="120"/>
    </location>
</feature>
<dbReference type="HOGENOM" id="CLU_020953_6_1_1"/>
<keyword evidence="7" id="KW-0333">Golgi apparatus</keyword>
<evidence type="ECO:0000313" key="14">
    <source>
        <dbReference type="Proteomes" id="UP000026962"/>
    </source>
</evidence>
<keyword evidence="3" id="KW-0808">Transferase</keyword>
<evidence type="ECO:0000313" key="13">
    <source>
        <dbReference type="EnsemblPlants" id="OPUNC06G19490.1"/>
    </source>
</evidence>
<evidence type="ECO:0000256" key="7">
    <source>
        <dbReference type="ARBA" id="ARBA00023034"/>
    </source>
</evidence>
<keyword evidence="5" id="KW-0735">Signal-anchor</keyword>
<dbReference type="InterPro" id="IPR029962">
    <property type="entry name" value="TBL"/>
</dbReference>
<dbReference type="eggNOG" id="ENOG502R40W">
    <property type="taxonomic scope" value="Eukaryota"/>
</dbReference>
<evidence type="ECO:0000256" key="3">
    <source>
        <dbReference type="ARBA" id="ARBA00022679"/>
    </source>
</evidence>
<evidence type="ECO:0000256" key="10">
    <source>
        <dbReference type="ARBA" id="ARBA00023180"/>
    </source>
</evidence>
<evidence type="ECO:0000256" key="4">
    <source>
        <dbReference type="ARBA" id="ARBA00022692"/>
    </source>
</evidence>
<evidence type="ECO:0000256" key="8">
    <source>
        <dbReference type="ARBA" id="ARBA00023136"/>
    </source>
</evidence>
<evidence type="ECO:0000256" key="9">
    <source>
        <dbReference type="ARBA" id="ARBA00023157"/>
    </source>
</evidence>
<comment type="subcellular location">
    <subcellularLocation>
        <location evidence="1">Golgi apparatus membrane</location>
        <topology evidence="1">Single-pass type II membrane protein</topology>
    </subcellularLocation>
</comment>
<keyword evidence="10" id="KW-0325">Glycoprotein</keyword>
<keyword evidence="4" id="KW-0812">Transmembrane</keyword>
<dbReference type="InterPro" id="IPR025846">
    <property type="entry name" value="TBL_N"/>
</dbReference>
<reference evidence="13" key="1">
    <citation type="submission" date="2015-04" db="UniProtKB">
        <authorList>
            <consortium name="EnsemblPlants"/>
        </authorList>
    </citation>
    <scope>IDENTIFICATION</scope>
</reference>
<evidence type="ECO:0000256" key="5">
    <source>
        <dbReference type="ARBA" id="ARBA00022968"/>
    </source>
</evidence>
<dbReference type="PANTHER" id="PTHR32285">
    <property type="entry name" value="PROTEIN TRICHOME BIREFRINGENCE-LIKE 9-RELATED"/>
    <property type="match status" value="1"/>
</dbReference>
<dbReference type="Pfam" id="PF13839">
    <property type="entry name" value="PC-Esterase"/>
    <property type="match status" value="1"/>
</dbReference>
<evidence type="ECO:0000256" key="6">
    <source>
        <dbReference type="ARBA" id="ARBA00022989"/>
    </source>
</evidence>